<keyword evidence="3" id="KW-1185">Reference proteome</keyword>
<dbReference type="Gene3D" id="3.40.50.1110">
    <property type="entry name" value="SGNH hydrolase"/>
    <property type="match status" value="1"/>
</dbReference>
<proteinExistence type="predicted"/>
<dbReference type="InterPro" id="IPR013830">
    <property type="entry name" value="SGNH_hydro"/>
</dbReference>
<dbReference type="InterPro" id="IPR036514">
    <property type="entry name" value="SGNH_hydro_sf"/>
</dbReference>
<dbReference type="AlphaFoldDB" id="A0A0S4J008"/>
<evidence type="ECO:0000259" key="1">
    <source>
        <dbReference type="Pfam" id="PF13472"/>
    </source>
</evidence>
<organism evidence="2 3">
    <name type="scientific">Bodo saltans</name>
    <name type="common">Flagellated protozoan</name>
    <dbReference type="NCBI Taxonomy" id="75058"/>
    <lineage>
        <taxon>Eukaryota</taxon>
        <taxon>Discoba</taxon>
        <taxon>Euglenozoa</taxon>
        <taxon>Kinetoplastea</taxon>
        <taxon>Metakinetoplastina</taxon>
        <taxon>Eubodonida</taxon>
        <taxon>Bodonidae</taxon>
        <taxon>Bodo</taxon>
    </lineage>
</organism>
<protein>
    <submittedName>
        <fullName evidence="2">Lipase-like, putative</fullName>
    </submittedName>
</protein>
<gene>
    <name evidence="2" type="ORF">BSAL_84085</name>
</gene>
<dbReference type="Proteomes" id="UP000051952">
    <property type="component" value="Unassembled WGS sequence"/>
</dbReference>
<reference evidence="3" key="1">
    <citation type="submission" date="2015-09" db="EMBL/GenBank/DDBJ databases">
        <authorList>
            <consortium name="Pathogen Informatics"/>
        </authorList>
    </citation>
    <scope>NUCLEOTIDE SEQUENCE [LARGE SCALE GENOMIC DNA]</scope>
    <source>
        <strain evidence="3">Lake Konstanz</strain>
    </source>
</reference>
<evidence type="ECO:0000313" key="3">
    <source>
        <dbReference type="Proteomes" id="UP000051952"/>
    </source>
</evidence>
<dbReference type="EMBL" id="CYKH01000958">
    <property type="protein sequence ID" value="CUG72879.1"/>
    <property type="molecule type" value="Genomic_DNA"/>
</dbReference>
<sequence length="195" mass="21770">MASKRFGVSVAAVAFLVAMILCINFTPQLSAPLFSNLTITNETLAGVDPWCHQWSDPTSRIVISCLGDSITYGNGSHESKPIELIRRHRGNFPLTMREMIVAGLRSHAIDLRCPFVVSPTQIIVHNFGVPGATLTPSNKWYHEDEAYRKALRVVNASLAVIMLGTNDSKQWQNATYFIEHYRKLISSLRRANNSL</sequence>
<dbReference type="VEuPathDB" id="TriTrypDB:BSAL_84085"/>
<accession>A0A0S4J008</accession>
<dbReference type="Pfam" id="PF13472">
    <property type="entry name" value="Lipase_GDSL_2"/>
    <property type="match status" value="1"/>
</dbReference>
<evidence type="ECO:0000313" key="2">
    <source>
        <dbReference type="EMBL" id="CUG72879.1"/>
    </source>
</evidence>
<feature type="domain" description="SGNH hydrolase-type esterase" evidence="1">
    <location>
        <begin position="65"/>
        <end position="192"/>
    </location>
</feature>
<name>A0A0S4J008_BODSA</name>
<dbReference type="SUPFAM" id="SSF52266">
    <property type="entry name" value="SGNH hydrolase"/>
    <property type="match status" value="1"/>
</dbReference>